<keyword evidence="3" id="KW-0808">Transferase</keyword>
<evidence type="ECO:0000256" key="3">
    <source>
        <dbReference type="ARBA" id="ARBA00022679"/>
    </source>
</evidence>
<accession>A0A9Q0YLD7</accession>
<keyword evidence="11" id="KW-1185">Reference proteome</keyword>
<evidence type="ECO:0000256" key="6">
    <source>
        <dbReference type="ARBA" id="ARBA00022989"/>
    </source>
</evidence>
<dbReference type="GO" id="GO:0009247">
    <property type="term" value="P:glycolipid biosynthetic process"/>
    <property type="evidence" value="ECO:0007669"/>
    <property type="project" value="InterPro"/>
</dbReference>
<dbReference type="InterPro" id="IPR009729">
    <property type="entry name" value="Gal-3-0_sulfotransfrase"/>
</dbReference>
<evidence type="ECO:0000313" key="10">
    <source>
        <dbReference type="EMBL" id="KAJ8023445.1"/>
    </source>
</evidence>
<evidence type="ECO:0000313" key="11">
    <source>
        <dbReference type="Proteomes" id="UP001152320"/>
    </source>
</evidence>
<dbReference type="Proteomes" id="UP001152320">
    <property type="component" value="Chromosome 19"/>
</dbReference>
<organism evidence="10 11">
    <name type="scientific">Holothuria leucospilota</name>
    <name type="common">Black long sea cucumber</name>
    <name type="synonym">Mertensiothuria leucospilota</name>
    <dbReference type="NCBI Taxonomy" id="206669"/>
    <lineage>
        <taxon>Eukaryota</taxon>
        <taxon>Metazoa</taxon>
        <taxon>Echinodermata</taxon>
        <taxon>Eleutherozoa</taxon>
        <taxon>Echinozoa</taxon>
        <taxon>Holothuroidea</taxon>
        <taxon>Aspidochirotacea</taxon>
        <taxon>Aspidochirotida</taxon>
        <taxon>Holothuriidae</taxon>
        <taxon>Holothuria</taxon>
    </lineage>
</organism>
<dbReference type="GO" id="GO:0001733">
    <property type="term" value="F:galactosylceramide sulfotransferase activity"/>
    <property type="evidence" value="ECO:0007669"/>
    <property type="project" value="InterPro"/>
</dbReference>
<comment type="subcellular location">
    <subcellularLocation>
        <location evidence="1">Golgi apparatus membrane</location>
        <topology evidence="1">Single-pass type II membrane protein</topology>
    </subcellularLocation>
</comment>
<dbReference type="OrthoDB" id="514299at2759"/>
<dbReference type="Gene3D" id="3.40.50.300">
    <property type="entry name" value="P-loop containing nucleotide triphosphate hydrolases"/>
    <property type="match status" value="1"/>
</dbReference>
<dbReference type="PANTHER" id="PTHR14647">
    <property type="entry name" value="GALACTOSE-3-O-SULFOTRANSFERASE"/>
    <property type="match status" value="1"/>
</dbReference>
<comment type="caution">
    <text evidence="10">The sequence shown here is derived from an EMBL/GenBank/DDBJ whole genome shotgun (WGS) entry which is preliminary data.</text>
</comment>
<dbReference type="Pfam" id="PF06990">
    <property type="entry name" value="Gal-3-0_sulfotr"/>
    <property type="match status" value="1"/>
</dbReference>
<keyword evidence="4" id="KW-0812">Transmembrane</keyword>
<dbReference type="PANTHER" id="PTHR14647:SF85">
    <property type="entry name" value="GALACTOSYLCERAMIDE SULFOTRANSFERASE-LIKE"/>
    <property type="match status" value="1"/>
</dbReference>
<keyword evidence="5" id="KW-0735">Signal-anchor</keyword>
<evidence type="ECO:0000256" key="8">
    <source>
        <dbReference type="ARBA" id="ARBA00023136"/>
    </source>
</evidence>
<protein>
    <submittedName>
        <fullName evidence="10">Galactose-3-O-sulfotransferase 3</fullName>
    </submittedName>
</protein>
<comment type="similarity">
    <text evidence="2">Belongs to the galactose-3-O-sulfotransferase family.</text>
</comment>
<dbReference type="AlphaFoldDB" id="A0A9Q0YLD7"/>
<keyword evidence="8" id="KW-0472">Membrane</keyword>
<dbReference type="InterPro" id="IPR027417">
    <property type="entry name" value="P-loop_NTPase"/>
</dbReference>
<evidence type="ECO:0000256" key="7">
    <source>
        <dbReference type="ARBA" id="ARBA00023034"/>
    </source>
</evidence>
<gene>
    <name evidence="10" type="ORF">HOLleu_35894</name>
</gene>
<evidence type="ECO:0000256" key="5">
    <source>
        <dbReference type="ARBA" id="ARBA00022968"/>
    </source>
</evidence>
<keyword evidence="9" id="KW-0325">Glycoprotein</keyword>
<evidence type="ECO:0000256" key="2">
    <source>
        <dbReference type="ARBA" id="ARBA00008124"/>
    </source>
</evidence>
<proteinExistence type="inferred from homology"/>
<dbReference type="GO" id="GO:0000139">
    <property type="term" value="C:Golgi membrane"/>
    <property type="evidence" value="ECO:0007669"/>
    <property type="project" value="UniProtKB-SubCell"/>
</dbReference>
<evidence type="ECO:0000256" key="9">
    <source>
        <dbReference type="ARBA" id="ARBA00023180"/>
    </source>
</evidence>
<name>A0A9Q0YLD7_HOLLE</name>
<evidence type="ECO:0000256" key="4">
    <source>
        <dbReference type="ARBA" id="ARBA00022692"/>
    </source>
</evidence>
<dbReference type="EMBL" id="JAIZAY010000019">
    <property type="protein sequence ID" value="KAJ8023445.1"/>
    <property type="molecule type" value="Genomic_DNA"/>
</dbReference>
<sequence length="423" mass="49118">MKRQWLTVLLSFSVASFLGIQVMWRFNPDLLNESLPPPIKQNQTDRMLRGKLLVSQTESTLSGTIQGAPRLMNRSDSSQTSDPITCNVVSNFVFLKTHKTGSSTLRSLTCRYGYFRNLSFVLGVGGIIGHLNQVSIKFGKNSSNILPPIGVPRGHYANYKNYNISNIHLSYNEGTLKRIMYPAADLKYFTIIREPSQQWLSYFTYFKKYKRAGLKYDNLSETILPYIKQLRPGKGSFNRQLHDLGIKSTIIYGSPRDLNETIQRLDEKMALVLITEYFDESLLLMKQMFCWNFTDILYVKKRQQPSKIVLDKATRKEILSRSAPDVALYNHFLRIFWRKVEEYGPTFQEDLKTFRNLLNETWDKCIGKAVAEKSPDRYFYIENFLAANSSTFCWALVNSKFAMDVEIVRRQGRLSDKRWKKLE</sequence>
<keyword evidence="6" id="KW-1133">Transmembrane helix</keyword>
<evidence type="ECO:0000256" key="1">
    <source>
        <dbReference type="ARBA" id="ARBA00004323"/>
    </source>
</evidence>
<keyword evidence="7" id="KW-0333">Golgi apparatus</keyword>
<reference evidence="10" key="1">
    <citation type="submission" date="2021-10" db="EMBL/GenBank/DDBJ databases">
        <title>Tropical sea cucumber genome reveals ecological adaptation and Cuvierian tubules defense mechanism.</title>
        <authorList>
            <person name="Chen T."/>
        </authorList>
    </citation>
    <scope>NUCLEOTIDE SEQUENCE</scope>
    <source>
        <strain evidence="10">Nanhai2018</strain>
        <tissue evidence="10">Muscle</tissue>
    </source>
</reference>